<name>V3ZXG1_LOTGI</name>
<dbReference type="KEGG" id="lgi:LOTGIDRAFT_155148"/>
<feature type="region of interest" description="Disordered" evidence="1">
    <location>
        <begin position="31"/>
        <end position="56"/>
    </location>
</feature>
<organism evidence="2 3">
    <name type="scientific">Lottia gigantea</name>
    <name type="common">Giant owl limpet</name>
    <dbReference type="NCBI Taxonomy" id="225164"/>
    <lineage>
        <taxon>Eukaryota</taxon>
        <taxon>Metazoa</taxon>
        <taxon>Spiralia</taxon>
        <taxon>Lophotrochozoa</taxon>
        <taxon>Mollusca</taxon>
        <taxon>Gastropoda</taxon>
        <taxon>Patellogastropoda</taxon>
        <taxon>Lottioidea</taxon>
        <taxon>Lottiidae</taxon>
        <taxon>Lottia</taxon>
    </lineage>
</organism>
<dbReference type="GeneID" id="20236613"/>
<feature type="region of interest" description="Disordered" evidence="1">
    <location>
        <begin position="212"/>
        <end position="244"/>
    </location>
</feature>
<proteinExistence type="predicted"/>
<evidence type="ECO:0000313" key="2">
    <source>
        <dbReference type="EMBL" id="ESO85656.1"/>
    </source>
</evidence>
<dbReference type="RefSeq" id="XP_009063895.1">
    <property type="nucleotide sequence ID" value="XM_009065647.1"/>
</dbReference>
<dbReference type="HOGENOM" id="CLU_1143665_0_0_1"/>
<keyword evidence="3" id="KW-1185">Reference proteome</keyword>
<feature type="compositionally biased region" description="Basic and acidic residues" evidence="1">
    <location>
        <begin position="233"/>
        <end position="244"/>
    </location>
</feature>
<evidence type="ECO:0000256" key="1">
    <source>
        <dbReference type="SAM" id="MobiDB-lite"/>
    </source>
</evidence>
<dbReference type="AlphaFoldDB" id="V3ZXG1"/>
<accession>V3ZXG1</accession>
<feature type="compositionally biased region" description="Polar residues" evidence="1">
    <location>
        <begin position="223"/>
        <end position="232"/>
    </location>
</feature>
<evidence type="ECO:0000313" key="3">
    <source>
        <dbReference type="Proteomes" id="UP000030746"/>
    </source>
</evidence>
<protein>
    <submittedName>
        <fullName evidence="2">Uncharacterized protein</fullName>
    </submittedName>
</protein>
<feature type="compositionally biased region" description="Basic and acidic residues" evidence="1">
    <location>
        <begin position="45"/>
        <end position="56"/>
    </location>
</feature>
<reference evidence="2 3" key="1">
    <citation type="journal article" date="2013" name="Nature">
        <title>Insights into bilaterian evolution from three spiralian genomes.</title>
        <authorList>
            <person name="Simakov O."/>
            <person name="Marletaz F."/>
            <person name="Cho S.J."/>
            <person name="Edsinger-Gonzales E."/>
            <person name="Havlak P."/>
            <person name="Hellsten U."/>
            <person name="Kuo D.H."/>
            <person name="Larsson T."/>
            <person name="Lv J."/>
            <person name="Arendt D."/>
            <person name="Savage R."/>
            <person name="Osoegawa K."/>
            <person name="de Jong P."/>
            <person name="Grimwood J."/>
            <person name="Chapman J.A."/>
            <person name="Shapiro H."/>
            <person name="Aerts A."/>
            <person name="Otillar R.P."/>
            <person name="Terry A.Y."/>
            <person name="Boore J.L."/>
            <person name="Grigoriev I.V."/>
            <person name="Lindberg D.R."/>
            <person name="Seaver E.C."/>
            <person name="Weisblat D.A."/>
            <person name="Putnam N.H."/>
            <person name="Rokhsar D.S."/>
        </authorList>
    </citation>
    <scope>NUCLEOTIDE SEQUENCE [LARGE SCALE GENOMIC DNA]</scope>
</reference>
<dbReference type="CTD" id="20236613"/>
<dbReference type="EMBL" id="KB203274">
    <property type="protein sequence ID" value="ESO85656.1"/>
    <property type="molecule type" value="Genomic_DNA"/>
</dbReference>
<gene>
    <name evidence="2" type="ORF">LOTGIDRAFT_155148</name>
</gene>
<sequence length="244" mass="28145">MAIIMPVISYVVDEIVLDFFRNNQYEDQLTAGNDFGANQNNNNNIKDDNNNNKKSTQDTFKEDVFNWADEPWTPCNDVEVPDWAKMEDPTTDDFNPELIWAEDPWTQVPLVGLPTWMLLPGIDFPVEGEDLFVDTPVNNGEDDAAFLASGIEIVNWSDEPYVQLPLDVPRWALLPGIDFPVHGGNNSPYWKDQLNDKFNKRGQFRRKVNTSRCHNRTREHGSSFHTNNSNKPNHQEHLWNSKKQ</sequence>
<feature type="compositionally biased region" description="Low complexity" evidence="1">
    <location>
        <begin position="33"/>
        <end position="44"/>
    </location>
</feature>
<dbReference type="Proteomes" id="UP000030746">
    <property type="component" value="Unassembled WGS sequence"/>
</dbReference>